<keyword evidence="2" id="KW-0812">Transmembrane</keyword>
<name>A0ABR1R8D2_9PEZI</name>
<organism evidence="3 4">
    <name type="scientific">Apiospora marii</name>
    <dbReference type="NCBI Taxonomy" id="335849"/>
    <lineage>
        <taxon>Eukaryota</taxon>
        <taxon>Fungi</taxon>
        <taxon>Dikarya</taxon>
        <taxon>Ascomycota</taxon>
        <taxon>Pezizomycotina</taxon>
        <taxon>Sordariomycetes</taxon>
        <taxon>Xylariomycetidae</taxon>
        <taxon>Amphisphaeriales</taxon>
        <taxon>Apiosporaceae</taxon>
        <taxon>Apiospora</taxon>
    </lineage>
</organism>
<feature type="region of interest" description="Disordered" evidence="1">
    <location>
        <begin position="296"/>
        <end position="343"/>
    </location>
</feature>
<reference evidence="3 4" key="1">
    <citation type="submission" date="2023-01" db="EMBL/GenBank/DDBJ databases">
        <title>Analysis of 21 Apiospora genomes using comparative genomics revels a genus with tremendous synthesis potential of carbohydrate active enzymes and secondary metabolites.</title>
        <authorList>
            <person name="Sorensen T."/>
        </authorList>
    </citation>
    <scope>NUCLEOTIDE SEQUENCE [LARGE SCALE GENOMIC DNA]</scope>
    <source>
        <strain evidence="3 4">CBS 20057</strain>
    </source>
</reference>
<keyword evidence="2" id="KW-0472">Membrane</keyword>
<feature type="transmembrane region" description="Helical" evidence="2">
    <location>
        <begin position="349"/>
        <end position="372"/>
    </location>
</feature>
<sequence>MYVLDYLRLGKNTTLEDYPIAIAMGPAESSPGVLAIMQLGLGANSSLLDTLKNRGLIASRSWGFWWGRGVGMSPQIDGSLVLGGYDAARVLGDPLVADISPSPGCISGLSLPVADILVNYTGGDSMSLLGNEAGQPPSSFCLDPYRPTMMRLPVDPSIFRRKSMGLWTHNYDPPYSHSVTIEKTNATARFNGTLTITFESGLSIDFAADELVVPNVSLDKDTGEIAVHPEEPDIVLIEAPVENANEADPYPLRFGTQFLAAAYLLVNHDANKFYIWQVRSAVEELEIRARAVDASNNDVPDVCGTSEIGGATPTAGAPGDGGLPPDPGGRTEPSGSNENKENRTSVKTLVGIAVGGFVGLVLMATGLLFSFFASRWAPKTSVVAKRPGSSPLSSSREHPPIGACRCSKPSKTLDRDTGTDTQGTTSPLPEGKGPRADSPTLPTALFNEWA</sequence>
<evidence type="ECO:0000313" key="3">
    <source>
        <dbReference type="EMBL" id="KAK8002049.1"/>
    </source>
</evidence>
<dbReference type="EMBL" id="JAQQWI010000018">
    <property type="protein sequence ID" value="KAK8002049.1"/>
    <property type="molecule type" value="Genomic_DNA"/>
</dbReference>
<feature type="region of interest" description="Disordered" evidence="1">
    <location>
        <begin position="382"/>
        <end position="450"/>
    </location>
</feature>
<keyword evidence="2" id="KW-1133">Transmembrane helix</keyword>
<keyword evidence="4" id="KW-1185">Reference proteome</keyword>
<dbReference type="Proteomes" id="UP001396898">
    <property type="component" value="Unassembled WGS sequence"/>
</dbReference>
<dbReference type="InterPro" id="IPR021109">
    <property type="entry name" value="Peptidase_aspartic_dom_sf"/>
</dbReference>
<proteinExistence type="predicted"/>
<evidence type="ECO:0000256" key="2">
    <source>
        <dbReference type="SAM" id="Phobius"/>
    </source>
</evidence>
<evidence type="ECO:0000313" key="4">
    <source>
        <dbReference type="Proteomes" id="UP001396898"/>
    </source>
</evidence>
<protein>
    <recommendedName>
        <fullName evidence="5">Peptidase A1 domain-containing protein</fullName>
    </recommendedName>
</protein>
<accession>A0ABR1R8D2</accession>
<comment type="caution">
    <text evidence="3">The sequence shown here is derived from an EMBL/GenBank/DDBJ whole genome shotgun (WGS) entry which is preliminary data.</text>
</comment>
<evidence type="ECO:0000256" key="1">
    <source>
        <dbReference type="SAM" id="MobiDB-lite"/>
    </source>
</evidence>
<dbReference type="SUPFAM" id="SSF50630">
    <property type="entry name" value="Acid proteases"/>
    <property type="match status" value="1"/>
</dbReference>
<evidence type="ECO:0008006" key="5">
    <source>
        <dbReference type="Google" id="ProtNLM"/>
    </source>
</evidence>
<dbReference type="Gene3D" id="2.40.70.10">
    <property type="entry name" value="Acid Proteases"/>
    <property type="match status" value="1"/>
</dbReference>
<gene>
    <name evidence="3" type="ORF">PG991_014271</name>
</gene>